<feature type="transmembrane region" description="Helical" evidence="1">
    <location>
        <begin position="145"/>
        <end position="170"/>
    </location>
</feature>
<dbReference type="STRING" id="452863.Achl_1863"/>
<evidence type="ECO:0008006" key="4">
    <source>
        <dbReference type="Google" id="ProtNLM"/>
    </source>
</evidence>
<sequence>MNNPYEGLQGFIDQVPDILQPLLIAVAGTIPYIEGEGAAAFGILVGINPIIAAIAAATGNVLCVLGVVLLGSRARERVLTRRASQTGPMPVGNPKAATRVGALNERAASAALPDPATAVALTQPADNAVAKPTRRAKGRERLRRWVVRFGVPGASLLAPLALPTMLTAAFFVTSGVPKQWVIIWQIIAIVLWTAAVALASTGALAVLGW</sequence>
<evidence type="ECO:0000313" key="3">
    <source>
        <dbReference type="Proteomes" id="UP000002505"/>
    </source>
</evidence>
<name>B8H7Q9_PSECP</name>
<dbReference type="eggNOG" id="ENOG5032WCV">
    <property type="taxonomic scope" value="Bacteria"/>
</dbReference>
<dbReference type="OrthoDB" id="4570818at2"/>
<keyword evidence="3" id="KW-1185">Reference proteome</keyword>
<dbReference type="EMBL" id="CP001341">
    <property type="protein sequence ID" value="ACL39839.1"/>
    <property type="molecule type" value="Genomic_DNA"/>
</dbReference>
<protein>
    <recommendedName>
        <fullName evidence="4">Small multidrug efflux protein</fullName>
    </recommendedName>
</protein>
<accession>B8H7Q9</accession>
<dbReference type="AlphaFoldDB" id="B8H7Q9"/>
<gene>
    <name evidence="2" type="ordered locus">Achl_1863</name>
</gene>
<feature type="transmembrane region" description="Helical" evidence="1">
    <location>
        <begin position="182"/>
        <end position="207"/>
    </location>
</feature>
<proteinExistence type="predicted"/>
<dbReference type="RefSeq" id="WP_015937059.1">
    <property type="nucleotide sequence ID" value="NC_011886.1"/>
</dbReference>
<keyword evidence="1" id="KW-0472">Membrane</keyword>
<feature type="transmembrane region" description="Helical" evidence="1">
    <location>
        <begin position="50"/>
        <end position="72"/>
    </location>
</feature>
<evidence type="ECO:0000313" key="2">
    <source>
        <dbReference type="EMBL" id="ACL39839.1"/>
    </source>
</evidence>
<dbReference type="HOGENOM" id="CLU_117037_1_0_11"/>
<keyword evidence="1" id="KW-0812">Transmembrane</keyword>
<reference evidence="2" key="1">
    <citation type="submission" date="2009-01" db="EMBL/GenBank/DDBJ databases">
        <title>Complete sequence of chromosome of Arthrobacter chlorophenolicus A6.</title>
        <authorList>
            <consortium name="US DOE Joint Genome Institute"/>
            <person name="Lucas S."/>
            <person name="Copeland A."/>
            <person name="Lapidus A."/>
            <person name="Glavina del Rio T."/>
            <person name="Tice H."/>
            <person name="Bruce D."/>
            <person name="Goodwin L."/>
            <person name="Pitluck S."/>
            <person name="Goltsman E."/>
            <person name="Clum A."/>
            <person name="Larimer F."/>
            <person name="Land M."/>
            <person name="Hauser L."/>
            <person name="Kyrpides N."/>
            <person name="Mikhailova N."/>
            <person name="Jansson J."/>
            <person name="Richardson P."/>
        </authorList>
    </citation>
    <scope>NUCLEOTIDE SEQUENCE [LARGE SCALE GENOMIC DNA]</scope>
    <source>
        <strain evidence="2">A6</strain>
    </source>
</reference>
<organism evidence="2 3">
    <name type="scientific">Pseudarthrobacter chlorophenolicus (strain ATCC 700700 / DSM 12829 / CIP 107037 / JCM 12360 / KCTC 9906 / NCIMB 13794 / A6)</name>
    <name type="common">Arthrobacter chlorophenolicus</name>
    <dbReference type="NCBI Taxonomy" id="452863"/>
    <lineage>
        <taxon>Bacteria</taxon>
        <taxon>Bacillati</taxon>
        <taxon>Actinomycetota</taxon>
        <taxon>Actinomycetes</taxon>
        <taxon>Micrococcales</taxon>
        <taxon>Micrococcaceae</taxon>
        <taxon>Pseudarthrobacter</taxon>
    </lineage>
</organism>
<dbReference type="Proteomes" id="UP000002505">
    <property type="component" value="Chromosome"/>
</dbReference>
<evidence type="ECO:0000256" key="1">
    <source>
        <dbReference type="SAM" id="Phobius"/>
    </source>
</evidence>
<dbReference type="KEGG" id="ach:Achl_1863"/>
<keyword evidence="1" id="KW-1133">Transmembrane helix</keyword>